<dbReference type="EMBL" id="JAKGAS010000005">
    <property type="protein sequence ID" value="MCF2948754.1"/>
    <property type="molecule type" value="Genomic_DNA"/>
</dbReference>
<proteinExistence type="predicted"/>
<keyword evidence="3" id="KW-1185">Reference proteome</keyword>
<feature type="chain" id="PRO_5047489097" evidence="1">
    <location>
        <begin position="26"/>
        <end position="142"/>
    </location>
</feature>
<organism evidence="2 3">
    <name type="scientific">Paraglaciecola algarum</name>
    <dbReference type="NCBI Taxonomy" id="3050085"/>
    <lineage>
        <taxon>Bacteria</taxon>
        <taxon>Pseudomonadati</taxon>
        <taxon>Pseudomonadota</taxon>
        <taxon>Gammaproteobacteria</taxon>
        <taxon>Alteromonadales</taxon>
        <taxon>Alteromonadaceae</taxon>
        <taxon>Paraglaciecola</taxon>
    </lineage>
</organism>
<evidence type="ECO:0000313" key="3">
    <source>
        <dbReference type="Proteomes" id="UP001521137"/>
    </source>
</evidence>
<evidence type="ECO:0000256" key="1">
    <source>
        <dbReference type="SAM" id="SignalP"/>
    </source>
</evidence>
<dbReference type="RefSeq" id="WP_235312745.1">
    <property type="nucleotide sequence ID" value="NZ_JAKGAS010000005.1"/>
</dbReference>
<sequence>MHIKTFYKSVIATTLGCSIAFSSLAEVVLVVHPSNDAALDKKTVQRIFLGKSNKFSNGKEAIPINQVPSSATRGSFDSDTLGRSSSQVSAYWSKLVFTGKGIPPKEVDNDAAVIAVIADNQNAVGYVDSGAVTGAVKAIPLN</sequence>
<comment type="caution">
    <text evidence="2">The sequence shown here is derived from an EMBL/GenBank/DDBJ whole genome shotgun (WGS) entry which is preliminary data.</text>
</comment>
<accession>A0ABS9D7S8</accession>
<name>A0ABS9D7S8_9ALTE</name>
<feature type="signal peptide" evidence="1">
    <location>
        <begin position="1"/>
        <end position="25"/>
    </location>
</feature>
<gene>
    <name evidence="2" type="ORF">L0668_11600</name>
</gene>
<evidence type="ECO:0000313" key="2">
    <source>
        <dbReference type="EMBL" id="MCF2948754.1"/>
    </source>
</evidence>
<reference evidence="2 3" key="1">
    <citation type="submission" date="2022-01" db="EMBL/GenBank/DDBJ databases">
        <title>Paraglaciecola sp. G1-23.</title>
        <authorList>
            <person name="Jin M.S."/>
            <person name="Han D.M."/>
            <person name="Kim H.M."/>
            <person name="Jeon C.O."/>
        </authorList>
    </citation>
    <scope>NUCLEOTIDE SEQUENCE [LARGE SCALE GENOMIC DNA]</scope>
    <source>
        <strain evidence="2 3">G1-23</strain>
    </source>
</reference>
<dbReference type="Proteomes" id="UP001521137">
    <property type="component" value="Unassembled WGS sequence"/>
</dbReference>
<protein>
    <submittedName>
        <fullName evidence="2">Phosphate ABC transporter substrate-binding protein</fullName>
    </submittedName>
</protein>
<keyword evidence="1" id="KW-0732">Signal</keyword>
<dbReference type="SUPFAM" id="SSF53850">
    <property type="entry name" value="Periplasmic binding protein-like II"/>
    <property type="match status" value="1"/>
</dbReference>
<dbReference type="Gene3D" id="3.40.190.10">
    <property type="entry name" value="Periplasmic binding protein-like II"/>
    <property type="match status" value="1"/>
</dbReference>